<evidence type="ECO:0000256" key="1">
    <source>
        <dbReference type="SAM" id="Phobius"/>
    </source>
</evidence>
<evidence type="ECO:0000313" key="4">
    <source>
        <dbReference type="Proteomes" id="UP000255169"/>
    </source>
</evidence>
<feature type="transmembrane region" description="Helical" evidence="1">
    <location>
        <begin position="192"/>
        <end position="215"/>
    </location>
</feature>
<keyword evidence="1" id="KW-0812">Transmembrane</keyword>
<feature type="transmembrane region" description="Helical" evidence="1">
    <location>
        <begin position="68"/>
        <end position="84"/>
    </location>
</feature>
<keyword evidence="1" id="KW-0472">Membrane</keyword>
<dbReference type="EMBL" id="UHJG01000003">
    <property type="protein sequence ID" value="SUQ37499.1"/>
    <property type="molecule type" value="Genomic_DNA"/>
</dbReference>
<dbReference type="Gene3D" id="1.20.120.1220">
    <property type="match status" value="1"/>
</dbReference>
<evidence type="ECO:0000259" key="2">
    <source>
        <dbReference type="Pfam" id="PF01478"/>
    </source>
</evidence>
<accession>A0A0A8V873</accession>
<dbReference type="AlphaFoldDB" id="A0A0A8V873"/>
<keyword evidence="1" id="KW-1133">Transmembrane helix</keyword>
<sequence>MFSSLLTISLLMLLLAIPLVIQAKQFLHVHDGEALTLLQVCGVMASFVLAGSSLLLFGLHSGGSPLSIAKYLTLLAWGIPLVLLDLRQCWLPLRFTSGFWVTGVLFTLLPGNTLSWWAALLGSCGMFLFLYAFYVGARWLRQGEDGFGLGDVHLIAALCAWLPWPLASLLSGCGFLLFIIGAVLTQKRTQPYAPWLFALLASLAVCFPQLTLFGAL</sequence>
<dbReference type="InterPro" id="IPR000045">
    <property type="entry name" value="Prepilin_IV_endopep_pep"/>
</dbReference>
<feature type="transmembrane region" description="Helical" evidence="1">
    <location>
        <begin position="90"/>
        <end position="109"/>
    </location>
</feature>
<reference evidence="3 4" key="1">
    <citation type="submission" date="2018-06" db="EMBL/GenBank/DDBJ databases">
        <authorList>
            <consortium name="Pathogen Informatics"/>
            <person name="Doyle S."/>
        </authorList>
    </citation>
    <scope>NUCLEOTIDE SEQUENCE [LARGE SCALE GENOMIC DNA]</scope>
    <source>
        <strain evidence="3 4">NCTC10476</strain>
    </source>
</reference>
<dbReference type="OrthoDB" id="6495999at2"/>
<feature type="transmembrane region" description="Helical" evidence="1">
    <location>
        <begin position="33"/>
        <end position="56"/>
    </location>
</feature>
<gene>
    <name evidence="3" type="ORF">NCTC10476_03628</name>
</gene>
<dbReference type="GO" id="GO:0016020">
    <property type="term" value="C:membrane"/>
    <property type="evidence" value="ECO:0007669"/>
    <property type="project" value="InterPro"/>
</dbReference>
<feature type="domain" description="Prepilin type IV endopeptidase peptidase" evidence="2">
    <location>
        <begin position="73"/>
        <end position="181"/>
    </location>
</feature>
<dbReference type="RefSeq" id="WP_038251878.1">
    <property type="nucleotide sequence ID" value="NZ_CCYO01000001.1"/>
</dbReference>
<evidence type="ECO:0000313" key="3">
    <source>
        <dbReference type="EMBL" id="SUQ37499.1"/>
    </source>
</evidence>
<dbReference type="GeneID" id="66881328"/>
<name>A0A0A8V873_YERRU</name>
<dbReference type="Pfam" id="PF01478">
    <property type="entry name" value="Peptidase_A24"/>
    <property type="match status" value="1"/>
</dbReference>
<keyword evidence="4" id="KW-1185">Reference proteome</keyword>
<feature type="transmembrane region" description="Helical" evidence="1">
    <location>
        <begin position="116"/>
        <end position="134"/>
    </location>
</feature>
<dbReference type="Proteomes" id="UP000255169">
    <property type="component" value="Unassembled WGS sequence"/>
</dbReference>
<feature type="transmembrane region" description="Helical" evidence="1">
    <location>
        <begin position="154"/>
        <end position="180"/>
    </location>
</feature>
<dbReference type="GO" id="GO:0004190">
    <property type="term" value="F:aspartic-type endopeptidase activity"/>
    <property type="evidence" value="ECO:0007669"/>
    <property type="project" value="InterPro"/>
</dbReference>
<protein>
    <submittedName>
        <fullName evidence="3">Type IV leader peptidase family</fullName>
    </submittedName>
</protein>
<organism evidence="3 4">
    <name type="scientific">Yersinia ruckeri</name>
    <dbReference type="NCBI Taxonomy" id="29486"/>
    <lineage>
        <taxon>Bacteria</taxon>
        <taxon>Pseudomonadati</taxon>
        <taxon>Pseudomonadota</taxon>
        <taxon>Gammaproteobacteria</taxon>
        <taxon>Enterobacterales</taxon>
        <taxon>Yersiniaceae</taxon>
        <taxon>Yersinia</taxon>
    </lineage>
</organism>
<proteinExistence type="predicted"/>